<evidence type="ECO:0000256" key="2">
    <source>
        <dbReference type="SAM" id="Phobius"/>
    </source>
</evidence>
<keyword evidence="4" id="KW-1185">Reference proteome</keyword>
<feature type="region of interest" description="Disordered" evidence="1">
    <location>
        <begin position="65"/>
        <end position="94"/>
    </location>
</feature>
<dbReference type="EMBL" id="BAAAYL010000001">
    <property type="protein sequence ID" value="GAA3372818.1"/>
    <property type="molecule type" value="Genomic_DNA"/>
</dbReference>
<organism evidence="3 4">
    <name type="scientific">Streptomyces sannanensis</name>
    <dbReference type="NCBI Taxonomy" id="285536"/>
    <lineage>
        <taxon>Bacteria</taxon>
        <taxon>Bacillati</taxon>
        <taxon>Actinomycetota</taxon>
        <taxon>Actinomycetes</taxon>
        <taxon>Kitasatosporales</taxon>
        <taxon>Streptomycetaceae</taxon>
        <taxon>Streptomyces</taxon>
    </lineage>
</organism>
<comment type="caution">
    <text evidence="3">The sequence shown here is derived from an EMBL/GenBank/DDBJ whole genome shotgun (WGS) entry which is preliminary data.</text>
</comment>
<evidence type="ECO:0000256" key="1">
    <source>
        <dbReference type="SAM" id="MobiDB-lite"/>
    </source>
</evidence>
<evidence type="ECO:0000313" key="4">
    <source>
        <dbReference type="Proteomes" id="UP001499990"/>
    </source>
</evidence>
<gene>
    <name evidence="3" type="ORF">GCM10020367_29950</name>
</gene>
<keyword evidence="2" id="KW-0472">Membrane</keyword>
<reference evidence="4" key="1">
    <citation type="journal article" date="2019" name="Int. J. Syst. Evol. Microbiol.">
        <title>The Global Catalogue of Microorganisms (GCM) 10K type strain sequencing project: providing services to taxonomists for standard genome sequencing and annotation.</title>
        <authorList>
            <consortium name="The Broad Institute Genomics Platform"/>
            <consortium name="The Broad Institute Genome Sequencing Center for Infectious Disease"/>
            <person name="Wu L."/>
            <person name="Ma J."/>
        </authorList>
    </citation>
    <scope>NUCLEOTIDE SEQUENCE [LARGE SCALE GENOMIC DNA]</scope>
    <source>
        <strain evidence="4">JCM 9651</strain>
    </source>
</reference>
<feature type="compositionally biased region" description="Low complexity" evidence="1">
    <location>
        <begin position="12"/>
        <end position="28"/>
    </location>
</feature>
<name>A0ABP6SC69_9ACTN</name>
<feature type="region of interest" description="Disordered" evidence="1">
    <location>
        <begin position="1"/>
        <end position="38"/>
    </location>
</feature>
<sequence length="134" mass="13966">MELHRTAPPEPEQAAAEPTSEAVAAPASDVSPRSRPRGRTTVIIAVAALLGVVGGTAVGYRIQADRPPTSLPPLNQPGLAYPAKPLPKDKLPEPLSAAEDMEGRVRGALHHRQCLRGAEAVRGRADPAGLPPGR</sequence>
<protein>
    <submittedName>
        <fullName evidence="3">Uncharacterized protein</fullName>
    </submittedName>
</protein>
<feature type="transmembrane region" description="Helical" evidence="2">
    <location>
        <begin position="42"/>
        <end position="62"/>
    </location>
</feature>
<dbReference type="Proteomes" id="UP001499990">
    <property type="component" value="Unassembled WGS sequence"/>
</dbReference>
<keyword evidence="2" id="KW-1133">Transmembrane helix</keyword>
<evidence type="ECO:0000313" key="3">
    <source>
        <dbReference type="EMBL" id="GAA3372818.1"/>
    </source>
</evidence>
<keyword evidence="2" id="KW-0812">Transmembrane</keyword>
<proteinExistence type="predicted"/>
<accession>A0ABP6SC69</accession>